<evidence type="ECO:0000313" key="1">
    <source>
        <dbReference type="EMBL" id="MPC91035.1"/>
    </source>
</evidence>
<dbReference type="Proteomes" id="UP000324222">
    <property type="component" value="Unassembled WGS sequence"/>
</dbReference>
<organism evidence="1 2">
    <name type="scientific">Portunus trituberculatus</name>
    <name type="common">Swimming crab</name>
    <name type="synonym">Neptunus trituberculatus</name>
    <dbReference type="NCBI Taxonomy" id="210409"/>
    <lineage>
        <taxon>Eukaryota</taxon>
        <taxon>Metazoa</taxon>
        <taxon>Ecdysozoa</taxon>
        <taxon>Arthropoda</taxon>
        <taxon>Crustacea</taxon>
        <taxon>Multicrustacea</taxon>
        <taxon>Malacostraca</taxon>
        <taxon>Eumalacostraca</taxon>
        <taxon>Eucarida</taxon>
        <taxon>Decapoda</taxon>
        <taxon>Pleocyemata</taxon>
        <taxon>Brachyura</taxon>
        <taxon>Eubrachyura</taxon>
        <taxon>Portunoidea</taxon>
        <taxon>Portunidae</taxon>
        <taxon>Portuninae</taxon>
        <taxon>Portunus</taxon>
    </lineage>
</organism>
<accession>A0A5B7J8M0</accession>
<name>A0A5B7J8M0_PORTR</name>
<proteinExistence type="predicted"/>
<keyword evidence="2" id="KW-1185">Reference proteome</keyword>
<reference evidence="1 2" key="1">
    <citation type="submission" date="2019-05" db="EMBL/GenBank/DDBJ databases">
        <title>Another draft genome of Portunus trituberculatus and its Hox gene families provides insights of decapod evolution.</title>
        <authorList>
            <person name="Jeong J.-H."/>
            <person name="Song I."/>
            <person name="Kim S."/>
            <person name="Choi T."/>
            <person name="Kim D."/>
            <person name="Ryu S."/>
            <person name="Kim W."/>
        </authorList>
    </citation>
    <scope>NUCLEOTIDE SEQUENCE [LARGE SCALE GENOMIC DNA]</scope>
    <source>
        <tissue evidence="1">Muscle</tissue>
    </source>
</reference>
<dbReference type="EMBL" id="VSRR010086348">
    <property type="protein sequence ID" value="MPC91035.1"/>
    <property type="molecule type" value="Genomic_DNA"/>
</dbReference>
<comment type="caution">
    <text evidence="1">The sequence shown here is derived from an EMBL/GenBank/DDBJ whole genome shotgun (WGS) entry which is preliminary data.</text>
</comment>
<dbReference type="AlphaFoldDB" id="A0A5B7J8M0"/>
<gene>
    <name evidence="1" type="ORF">E2C01_086045</name>
</gene>
<protein>
    <submittedName>
        <fullName evidence="1">Uncharacterized protein</fullName>
    </submittedName>
</protein>
<sequence length="116" mass="13126">MANGGRNLENGRDHYFHYPTVDILLCPGSPFTDFIGATAHRSHVPQRYLLTRDPQPYCDDCLVSLTVRHLVAECPSLTDLRHRGVYYISKVLEPECLVQSHDVFRFLGEAGLLAKL</sequence>
<evidence type="ECO:0000313" key="2">
    <source>
        <dbReference type="Proteomes" id="UP000324222"/>
    </source>
</evidence>